<proteinExistence type="inferred from homology"/>
<evidence type="ECO:0000259" key="6">
    <source>
        <dbReference type="Pfam" id="PF00496"/>
    </source>
</evidence>
<evidence type="ECO:0000256" key="4">
    <source>
        <dbReference type="ARBA" id="ARBA00022729"/>
    </source>
</evidence>
<dbReference type="PIRSF" id="PIRSF002741">
    <property type="entry name" value="MppA"/>
    <property type="match status" value="1"/>
</dbReference>
<feature type="chain" id="PRO_5016723268" evidence="5">
    <location>
        <begin position="24"/>
        <end position="533"/>
    </location>
</feature>
<evidence type="ECO:0000313" key="7">
    <source>
        <dbReference type="EMBL" id="PWN55315.1"/>
    </source>
</evidence>
<dbReference type="Gene3D" id="3.40.190.10">
    <property type="entry name" value="Periplasmic binding protein-like II"/>
    <property type="match status" value="1"/>
</dbReference>
<evidence type="ECO:0000256" key="1">
    <source>
        <dbReference type="ARBA" id="ARBA00004196"/>
    </source>
</evidence>
<dbReference type="FunFam" id="3.10.105.10:FF:000001">
    <property type="entry name" value="Oligopeptide ABC transporter, oligopeptide-binding protein"/>
    <property type="match status" value="1"/>
</dbReference>
<dbReference type="InterPro" id="IPR039424">
    <property type="entry name" value="SBP_5"/>
</dbReference>
<dbReference type="SUPFAM" id="SSF53850">
    <property type="entry name" value="Periplasmic binding protein-like II"/>
    <property type="match status" value="1"/>
</dbReference>
<comment type="subcellular location">
    <subcellularLocation>
        <location evidence="1">Cell envelope</location>
    </subcellularLocation>
</comment>
<feature type="signal peptide" evidence="5">
    <location>
        <begin position="1"/>
        <end position="23"/>
    </location>
</feature>
<accession>A0A383XRR1</accession>
<dbReference type="GO" id="GO:0030288">
    <property type="term" value="C:outer membrane-bounded periplasmic space"/>
    <property type="evidence" value="ECO:0007669"/>
    <property type="project" value="TreeGrafter"/>
</dbReference>
<dbReference type="RefSeq" id="WP_109720858.1">
    <property type="nucleotide sequence ID" value="NZ_QEQK01000011.1"/>
</dbReference>
<name>A0A383XRR1_9GAMM</name>
<sequence length="533" mass="60334">MRRAIHALVASVVLVLGATQAMAVELAAEQVLRKGNGAEPQTLDPHKAEGVPSSNILRDLYEGLTGEAPNGDIVPGAAESWTISEDGTVYTFRLREAARWSNGDPVTAQDFVFGLRRSADPMTASKYAQILAPIENAERVVAGKLPVEELAVRALDDLTVEIRLKAPTPYFLGLLNHSSTYPVHRPSIEEHGDKFSRPGNLVGNGAYVLSEWVVQSHIVLERNPQYWDDDNTTINTVYYYATEDQSSELKRYRAGELDYTYDVPVSQVAWIRENLGDELQVSTYLGVYYFGFNVTKPPFKDNVKLRRALSMAIDRQVICDKIVKLGEQPAYGFVPPGITGYESQVADYADLDREARFAEARRLYREAGYSEDNPLQVEIRYNTHENHKKVSLAVAAMWRAVLGVDYTLINEEWKVFLQTRKLKQDTEVFRAGWIGDYNDPYTFLELLHSKHGINDSGYNNPEYDALLAEIAVQTDMARRAKLMEQAERMLLADQPIMPIYYYVEKGLVKPYVDGFVSNIMDHHYTKHWRILAH</sequence>
<gene>
    <name evidence="7" type="ORF">DEH80_12570</name>
</gene>
<keyword evidence="3" id="KW-0813">Transport</keyword>
<dbReference type="Gene3D" id="3.10.105.10">
    <property type="entry name" value="Dipeptide-binding Protein, Domain 3"/>
    <property type="match status" value="1"/>
</dbReference>
<evidence type="ECO:0000256" key="3">
    <source>
        <dbReference type="ARBA" id="ARBA00022448"/>
    </source>
</evidence>
<dbReference type="GO" id="GO:0015833">
    <property type="term" value="P:peptide transport"/>
    <property type="evidence" value="ECO:0007669"/>
    <property type="project" value="TreeGrafter"/>
</dbReference>
<dbReference type="Pfam" id="PF00496">
    <property type="entry name" value="SBP_bac_5"/>
    <property type="match status" value="1"/>
</dbReference>
<dbReference type="GO" id="GO:0043190">
    <property type="term" value="C:ATP-binding cassette (ABC) transporter complex"/>
    <property type="evidence" value="ECO:0007669"/>
    <property type="project" value="InterPro"/>
</dbReference>
<organism evidence="7 8">
    <name type="scientific">Abyssibacter profundi</name>
    <dbReference type="NCBI Taxonomy" id="2182787"/>
    <lineage>
        <taxon>Bacteria</taxon>
        <taxon>Pseudomonadati</taxon>
        <taxon>Pseudomonadota</taxon>
        <taxon>Gammaproteobacteria</taxon>
        <taxon>Chromatiales</taxon>
        <taxon>Oceanococcaceae</taxon>
        <taxon>Abyssibacter</taxon>
    </lineage>
</organism>
<evidence type="ECO:0000313" key="8">
    <source>
        <dbReference type="Proteomes" id="UP000251800"/>
    </source>
</evidence>
<dbReference type="EMBL" id="QEQK01000011">
    <property type="protein sequence ID" value="PWN55315.1"/>
    <property type="molecule type" value="Genomic_DNA"/>
</dbReference>
<evidence type="ECO:0000256" key="5">
    <source>
        <dbReference type="SAM" id="SignalP"/>
    </source>
</evidence>
<dbReference type="Gene3D" id="3.90.76.10">
    <property type="entry name" value="Dipeptide-binding Protein, Domain 1"/>
    <property type="match status" value="1"/>
</dbReference>
<comment type="similarity">
    <text evidence="2">Belongs to the bacterial solute-binding protein 5 family.</text>
</comment>
<dbReference type="CDD" id="cd08504">
    <property type="entry name" value="PBP2_OppA"/>
    <property type="match status" value="1"/>
</dbReference>
<comment type="caution">
    <text evidence="7">The sequence shown here is derived from an EMBL/GenBank/DDBJ whole genome shotgun (WGS) entry which is preliminary data.</text>
</comment>
<keyword evidence="4 5" id="KW-0732">Signal</keyword>
<keyword evidence="8" id="KW-1185">Reference proteome</keyword>
<dbReference type="InterPro" id="IPR030678">
    <property type="entry name" value="Peptide/Ni-bd"/>
</dbReference>
<dbReference type="InterPro" id="IPR000914">
    <property type="entry name" value="SBP_5_dom"/>
</dbReference>
<dbReference type="PANTHER" id="PTHR30290:SF10">
    <property type="entry name" value="PERIPLASMIC OLIGOPEPTIDE-BINDING PROTEIN-RELATED"/>
    <property type="match status" value="1"/>
</dbReference>
<dbReference type="AlphaFoldDB" id="A0A383XRR1"/>
<reference evidence="7 8" key="1">
    <citation type="submission" date="2018-05" db="EMBL/GenBank/DDBJ databases">
        <title>Abyssibacter profundi OUC007T gen. nov., sp. nov, a marine bacterium isolated from seawater of the Mariana Trench.</title>
        <authorList>
            <person name="Zhou S."/>
        </authorList>
    </citation>
    <scope>NUCLEOTIDE SEQUENCE [LARGE SCALE GENOMIC DNA]</scope>
    <source>
        <strain evidence="7 8">OUC007</strain>
    </source>
</reference>
<feature type="domain" description="Solute-binding protein family 5" evidence="6">
    <location>
        <begin position="73"/>
        <end position="452"/>
    </location>
</feature>
<protein>
    <submittedName>
        <fullName evidence="7">Peptide ABC transporter substrate-binding protein</fullName>
    </submittedName>
</protein>
<dbReference type="OrthoDB" id="9801912at2"/>
<dbReference type="Proteomes" id="UP000251800">
    <property type="component" value="Unassembled WGS sequence"/>
</dbReference>
<dbReference type="PANTHER" id="PTHR30290">
    <property type="entry name" value="PERIPLASMIC BINDING COMPONENT OF ABC TRANSPORTER"/>
    <property type="match status" value="1"/>
</dbReference>
<dbReference type="FunFam" id="3.90.76.10:FF:000001">
    <property type="entry name" value="Oligopeptide ABC transporter substrate-binding protein"/>
    <property type="match status" value="1"/>
</dbReference>
<evidence type="ECO:0000256" key="2">
    <source>
        <dbReference type="ARBA" id="ARBA00005695"/>
    </source>
</evidence>
<dbReference type="GO" id="GO:1904680">
    <property type="term" value="F:peptide transmembrane transporter activity"/>
    <property type="evidence" value="ECO:0007669"/>
    <property type="project" value="TreeGrafter"/>
</dbReference>